<organism evidence="17 18">
    <name type="scientific">Arachis hypogaea</name>
    <name type="common">Peanut</name>
    <dbReference type="NCBI Taxonomy" id="3818"/>
    <lineage>
        <taxon>Eukaryota</taxon>
        <taxon>Viridiplantae</taxon>
        <taxon>Streptophyta</taxon>
        <taxon>Embryophyta</taxon>
        <taxon>Tracheophyta</taxon>
        <taxon>Spermatophyta</taxon>
        <taxon>Magnoliopsida</taxon>
        <taxon>eudicotyledons</taxon>
        <taxon>Gunneridae</taxon>
        <taxon>Pentapetalae</taxon>
        <taxon>rosids</taxon>
        <taxon>fabids</taxon>
        <taxon>Fabales</taxon>
        <taxon>Fabaceae</taxon>
        <taxon>Papilionoideae</taxon>
        <taxon>50 kb inversion clade</taxon>
        <taxon>dalbergioids sensu lato</taxon>
        <taxon>Dalbergieae</taxon>
        <taxon>Pterocarpus clade</taxon>
        <taxon>Arachis</taxon>
    </lineage>
</organism>
<dbReference type="Proteomes" id="UP000289738">
    <property type="component" value="Chromosome A07"/>
</dbReference>
<dbReference type="Pfam" id="PF00809">
    <property type="entry name" value="Pterin_bind"/>
    <property type="match status" value="1"/>
</dbReference>
<dbReference type="PANTHER" id="PTHR20941:SF1">
    <property type="entry name" value="FOLIC ACID SYNTHESIS PROTEIN FOL1"/>
    <property type="match status" value="1"/>
</dbReference>
<evidence type="ECO:0000256" key="10">
    <source>
        <dbReference type="ARBA" id="ARBA00022777"/>
    </source>
</evidence>
<keyword evidence="18" id="KW-1185">Reference proteome</keyword>
<keyword evidence="10" id="KW-0418">Kinase</keyword>
<gene>
    <name evidence="17" type="ORF">Ahy_A07g037254</name>
</gene>
<dbReference type="SUPFAM" id="SSF48445">
    <property type="entry name" value="14-3-3 protein"/>
    <property type="match status" value="1"/>
</dbReference>
<dbReference type="InterPro" id="IPR036815">
    <property type="entry name" value="14-3-3_dom_sf"/>
</dbReference>
<dbReference type="GO" id="GO:0004156">
    <property type="term" value="F:dihydropteroate synthase activity"/>
    <property type="evidence" value="ECO:0007669"/>
    <property type="project" value="UniProtKB-EC"/>
</dbReference>
<dbReference type="GO" id="GO:0046654">
    <property type="term" value="P:tetrahydrofolate biosynthetic process"/>
    <property type="evidence" value="ECO:0007669"/>
    <property type="project" value="UniProtKB-UniPathway"/>
</dbReference>
<comment type="pathway">
    <text evidence="4">Cofactor biosynthesis; tetrahydrofolate biosynthesis; 7,8-dihydrofolate from 2-amino-4-hydroxy-6-hydroxymethyl-7,8-dihydropteridine diphosphate and 4-aminobenzoate: step 1/2.</text>
</comment>
<keyword evidence="12" id="KW-0460">Magnesium</keyword>
<evidence type="ECO:0000256" key="11">
    <source>
        <dbReference type="ARBA" id="ARBA00022840"/>
    </source>
</evidence>
<dbReference type="Gene3D" id="1.20.190.20">
    <property type="entry name" value="14-3-3 domain"/>
    <property type="match status" value="1"/>
</dbReference>
<evidence type="ECO:0000256" key="4">
    <source>
        <dbReference type="ARBA" id="ARBA00004763"/>
    </source>
</evidence>
<evidence type="ECO:0000313" key="17">
    <source>
        <dbReference type="EMBL" id="RYR50626.1"/>
    </source>
</evidence>
<dbReference type="SUPFAM" id="SSF55083">
    <property type="entry name" value="6-hydroxymethyl-7,8-dihydropterin pyrophosphokinase, HPPK"/>
    <property type="match status" value="1"/>
</dbReference>
<protein>
    <recommendedName>
        <fullName evidence="16">Pterin-binding domain-containing protein</fullName>
    </recommendedName>
</protein>
<comment type="cofactor">
    <cofactor evidence="3">
        <name>Mg(2+)</name>
        <dbReference type="ChEBI" id="CHEBI:18420"/>
    </cofactor>
</comment>
<accession>A0A445CI71</accession>
<dbReference type="InterPro" id="IPR006390">
    <property type="entry name" value="DHP_synth_dom"/>
</dbReference>
<evidence type="ECO:0000256" key="8">
    <source>
        <dbReference type="ARBA" id="ARBA00022723"/>
    </source>
</evidence>
<comment type="similarity">
    <text evidence="6">In the C-terminal section; belongs to the DHPS family.</text>
</comment>
<reference evidence="17 18" key="1">
    <citation type="submission" date="2019-01" db="EMBL/GenBank/DDBJ databases">
        <title>Sequencing of cultivated peanut Arachis hypogaea provides insights into genome evolution and oil improvement.</title>
        <authorList>
            <person name="Chen X."/>
        </authorList>
    </citation>
    <scope>NUCLEOTIDE SEQUENCE [LARGE SCALE GENOMIC DNA]</scope>
    <source>
        <strain evidence="18">cv. Fuhuasheng</strain>
        <tissue evidence="17">Leaves</tissue>
    </source>
</reference>
<keyword evidence="11" id="KW-0067">ATP-binding</keyword>
<evidence type="ECO:0000256" key="6">
    <source>
        <dbReference type="ARBA" id="ARBA00009951"/>
    </source>
</evidence>
<dbReference type="GO" id="GO:0046872">
    <property type="term" value="F:metal ion binding"/>
    <property type="evidence" value="ECO:0007669"/>
    <property type="project" value="UniProtKB-KW"/>
</dbReference>
<name>A0A445CI71_ARAHY</name>
<dbReference type="GO" id="GO:0003848">
    <property type="term" value="F:2-amino-4-hydroxy-6-hydroxymethyldihydropteridine diphosphokinase activity"/>
    <property type="evidence" value="ECO:0007669"/>
    <property type="project" value="UniProtKB-EC"/>
</dbReference>
<dbReference type="InterPro" id="IPR000489">
    <property type="entry name" value="Pterin-binding_dom"/>
</dbReference>
<dbReference type="UniPathway" id="UPA00077">
    <property type="reaction ID" value="UER00155"/>
</dbReference>
<evidence type="ECO:0000256" key="7">
    <source>
        <dbReference type="ARBA" id="ARBA00022679"/>
    </source>
</evidence>
<dbReference type="GO" id="GO:0005737">
    <property type="term" value="C:cytoplasm"/>
    <property type="evidence" value="ECO:0007669"/>
    <property type="project" value="UniProtKB-ARBA"/>
</dbReference>
<dbReference type="Pfam" id="PF01288">
    <property type="entry name" value="HPPK"/>
    <property type="match status" value="1"/>
</dbReference>
<comment type="caution">
    <text evidence="17">The sequence shown here is derived from an EMBL/GenBank/DDBJ whole genome shotgun (WGS) entry which is preliminary data.</text>
</comment>
<evidence type="ECO:0000256" key="12">
    <source>
        <dbReference type="ARBA" id="ARBA00022842"/>
    </source>
</evidence>
<evidence type="ECO:0000256" key="3">
    <source>
        <dbReference type="ARBA" id="ARBA00001946"/>
    </source>
</evidence>
<keyword evidence="8" id="KW-0479">Metal-binding</keyword>
<dbReference type="PROSITE" id="PS00794">
    <property type="entry name" value="HPPK"/>
    <property type="match status" value="1"/>
</dbReference>
<dbReference type="SUPFAM" id="SSF51717">
    <property type="entry name" value="Dihydropteroate synthetase-like"/>
    <property type="match status" value="1"/>
</dbReference>
<dbReference type="PANTHER" id="PTHR20941">
    <property type="entry name" value="FOLATE SYNTHESIS PROTEINS"/>
    <property type="match status" value="1"/>
</dbReference>
<evidence type="ECO:0000256" key="13">
    <source>
        <dbReference type="ARBA" id="ARBA00022909"/>
    </source>
</evidence>
<dbReference type="FunFam" id="3.20.20.20:FF:000006">
    <property type="entry name" value="Dihydropteroate synthase"/>
    <property type="match status" value="1"/>
</dbReference>
<dbReference type="NCBIfam" id="TIGR01498">
    <property type="entry name" value="folK"/>
    <property type="match status" value="1"/>
</dbReference>
<dbReference type="FunFam" id="3.30.70.560:FF:000003">
    <property type="entry name" value="Folate synthesis bifunctional protein"/>
    <property type="match status" value="1"/>
</dbReference>
<evidence type="ECO:0000256" key="9">
    <source>
        <dbReference type="ARBA" id="ARBA00022741"/>
    </source>
</evidence>
<keyword evidence="7" id="KW-0808">Transferase</keyword>
<dbReference type="CDD" id="cd00739">
    <property type="entry name" value="DHPS"/>
    <property type="match status" value="1"/>
</dbReference>
<dbReference type="Gene3D" id="3.20.20.20">
    <property type="entry name" value="Dihydropteroate synthase-like"/>
    <property type="match status" value="1"/>
</dbReference>
<dbReference type="PROSITE" id="PS00792">
    <property type="entry name" value="DHPS_1"/>
    <property type="match status" value="1"/>
</dbReference>
<dbReference type="AlphaFoldDB" id="A0A445CI71"/>
<dbReference type="InterPro" id="IPR035907">
    <property type="entry name" value="Hppk_sf"/>
</dbReference>
<dbReference type="InterPro" id="IPR011005">
    <property type="entry name" value="Dihydropteroate_synth-like_sf"/>
</dbReference>
<dbReference type="GO" id="GO:0046656">
    <property type="term" value="P:folic acid biosynthetic process"/>
    <property type="evidence" value="ECO:0007669"/>
    <property type="project" value="UniProtKB-KW"/>
</dbReference>
<keyword evidence="9" id="KW-0547">Nucleotide-binding</keyword>
<evidence type="ECO:0000313" key="18">
    <source>
        <dbReference type="Proteomes" id="UP000289738"/>
    </source>
</evidence>
<proteinExistence type="inferred from homology"/>
<dbReference type="EMBL" id="SDMP01000007">
    <property type="protein sequence ID" value="RYR50626.1"/>
    <property type="molecule type" value="Genomic_DNA"/>
</dbReference>
<dbReference type="CDD" id="cd00483">
    <property type="entry name" value="HPPK"/>
    <property type="match status" value="1"/>
</dbReference>
<evidence type="ECO:0000256" key="2">
    <source>
        <dbReference type="ARBA" id="ARBA00000198"/>
    </source>
</evidence>
<evidence type="ECO:0000256" key="14">
    <source>
        <dbReference type="ARBA" id="ARBA00023268"/>
    </source>
</evidence>
<dbReference type="InterPro" id="IPR045031">
    <property type="entry name" value="DHP_synth-like"/>
</dbReference>
<dbReference type="GO" id="GO:0016301">
    <property type="term" value="F:kinase activity"/>
    <property type="evidence" value="ECO:0007669"/>
    <property type="project" value="UniProtKB-KW"/>
</dbReference>
<evidence type="ECO:0000259" key="16">
    <source>
        <dbReference type="PROSITE" id="PS50972"/>
    </source>
</evidence>
<comment type="pathway">
    <text evidence="5">Cofactor biosynthesis; tetrahydrofolate biosynthesis; 2-amino-4-hydroxy-6-hydroxymethyl-7,8-dihydropteridine diphosphate from 7,8-dihydroneopterin triphosphate: step 4/4.</text>
</comment>
<dbReference type="GO" id="GO:0005524">
    <property type="term" value="F:ATP binding"/>
    <property type="evidence" value="ECO:0007669"/>
    <property type="project" value="UniProtKB-KW"/>
</dbReference>
<dbReference type="InterPro" id="IPR000550">
    <property type="entry name" value="Hppk"/>
</dbReference>
<dbReference type="STRING" id="3818.A0A445CI71"/>
<evidence type="ECO:0000256" key="15">
    <source>
        <dbReference type="ARBA" id="ARBA00061359"/>
    </source>
</evidence>
<comment type="catalytic activity">
    <reaction evidence="2">
        <text>6-hydroxymethyl-7,8-dihydropterin + ATP = (7,8-dihydropterin-6-yl)methyl diphosphate + AMP + H(+)</text>
        <dbReference type="Rhea" id="RHEA:11412"/>
        <dbReference type="ChEBI" id="CHEBI:15378"/>
        <dbReference type="ChEBI" id="CHEBI:30616"/>
        <dbReference type="ChEBI" id="CHEBI:44841"/>
        <dbReference type="ChEBI" id="CHEBI:72950"/>
        <dbReference type="ChEBI" id="CHEBI:456215"/>
        <dbReference type="EC" id="2.7.6.3"/>
    </reaction>
</comment>
<dbReference type="Gene3D" id="3.30.70.560">
    <property type="entry name" value="7,8-Dihydro-6-hydroxymethylpterin-pyrophosphokinase HPPK"/>
    <property type="match status" value="1"/>
</dbReference>
<evidence type="ECO:0000256" key="5">
    <source>
        <dbReference type="ARBA" id="ARBA00005051"/>
    </source>
</evidence>
<comment type="similarity">
    <text evidence="15">In the N-terminal section; belongs to the HPPK family.</text>
</comment>
<keyword evidence="14" id="KW-0511">Multifunctional enzyme</keyword>
<dbReference type="PROSITE" id="PS50972">
    <property type="entry name" value="PTERIN_BINDING"/>
    <property type="match status" value="1"/>
</dbReference>
<dbReference type="NCBIfam" id="TIGR01496">
    <property type="entry name" value="DHPS"/>
    <property type="match status" value="1"/>
</dbReference>
<sequence>MASFCSTLGHRRQSDLLSSSSCSSVTFVQPPPATAADEIANLEATVAASHLPSPPLHSNLATSFPSIAQPPLIMDYRNKVESELTDICTDIMVFIDEYLIPSCSGGVPRRGTIMAEIKYGDKRKEAADQSLKAYQTEASAQMGILKCLGLPRHQVFTAKKYLNVSSFSCLHTAQNSSVEAHSQDEDVVIALGSNVGNRVHNFKEALKMMKKSGIQVTRHACLYETAPAYITDQPCFINSAVRAVTKLGPHELLAALKRIEKNLGRTDGIRYGPRPIDLDILFYGKYKVRSDILNIPHERIWERPFVIAPLVDLLGSAIDNDTVASWHSFSSHSGGLFELWEKLGGESLIGQEGICRVMPVANGLLDWSLRTSVMGILNLTPDSFSDGGNFPSVESAVSQVRLMISEGADIIDIGAQSMRPKASRISVEEELSRLIPVLEAVKSMPELEGKLISVDTFYSDVASEAVSRGAHLINDVSAGQLDPNMFKVIADLDVPYVAMHMRGDPCTMQSSENLKYDDVCKEVSSELYSRVRQAELSGIPAWRIIIDPGIGFSKKPEDNLDILTGLPAIRAEIAKSSFAISRAPILIGPSRKRFLGDICSRPSAVERDPVTIASITAGVLAGANIVRVHNVKDNCDAVKLCDAILKRKRSAMESRQ</sequence>
<evidence type="ECO:0000256" key="1">
    <source>
        <dbReference type="ARBA" id="ARBA00000012"/>
    </source>
</evidence>
<comment type="catalytic activity">
    <reaction evidence="1">
        <text>(7,8-dihydropterin-6-yl)methyl diphosphate + 4-aminobenzoate = 7,8-dihydropteroate + diphosphate</text>
        <dbReference type="Rhea" id="RHEA:19949"/>
        <dbReference type="ChEBI" id="CHEBI:17836"/>
        <dbReference type="ChEBI" id="CHEBI:17839"/>
        <dbReference type="ChEBI" id="CHEBI:33019"/>
        <dbReference type="ChEBI" id="CHEBI:72950"/>
        <dbReference type="EC" id="2.5.1.15"/>
    </reaction>
</comment>
<keyword evidence="13" id="KW-0289">Folate biosynthesis</keyword>
<feature type="domain" description="Pterin-binding" evidence="16">
    <location>
        <begin position="371"/>
        <end position="639"/>
    </location>
</feature>